<evidence type="ECO:0000256" key="4">
    <source>
        <dbReference type="ARBA" id="ARBA00022927"/>
    </source>
</evidence>
<dbReference type="Proteomes" id="UP000325113">
    <property type="component" value="Unassembled WGS sequence"/>
</dbReference>
<dbReference type="Gene3D" id="1.20.5.690">
    <property type="entry name" value="Importin-alpha, importin-beta-binding domain"/>
    <property type="match status" value="1"/>
</dbReference>
<feature type="repeat" description="ARM" evidence="6">
    <location>
        <begin position="129"/>
        <end position="172"/>
    </location>
</feature>
<evidence type="ECO:0000256" key="2">
    <source>
        <dbReference type="ARBA" id="ARBA00022448"/>
    </source>
</evidence>
<dbReference type="EMBL" id="VLTL01000004">
    <property type="protein sequence ID" value="KAA0171860.1"/>
    <property type="molecule type" value="Genomic_DNA"/>
</dbReference>
<reference evidence="11 12" key="1">
    <citation type="submission" date="2019-07" db="EMBL/GenBank/DDBJ databases">
        <title>Genomes of Cafeteria roenbergensis.</title>
        <authorList>
            <person name="Fischer M.G."/>
            <person name="Hackl T."/>
            <person name="Roman M."/>
        </authorList>
    </citation>
    <scope>NUCLEOTIDE SEQUENCE [LARGE SCALE GENOMIC DNA]</scope>
    <source>
        <strain evidence="9 12">Cflag</strain>
        <strain evidence="10 11">RCC970-E3</strain>
    </source>
</reference>
<feature type="repeat" description="ARM" evidence="6">
    <location>
        <begin position="172"/>
        <end position="214"/>
    </location>
</feature>
<dbReference type="InterPro" id="IPR011989">
    <property type="entry name" value="ARM-like"/>
</dbReference>
<dbReference type="Gene3D" id="1.25.10.10">
    <property type="entry name" value="Leucine-rich Repeat Variant"/>
    <property type="match status" value="1"/>
</dbReference>
<dbReference type="EMBL" id="VLTM01000064">
    <property type="protein sequence ID" value="KAA0158640.1"/>
    <property type="molecule type" value="Genomic_DNA"/>
</dbReference>
<dbReference type="InterPro" id="IPR024931">
    <property type="entry name" value="Importin_alpha"/>
</dbReference>
<dbReference type="GO" id="GO:0061608">
    <property type="term" value="F:nuclear import signal receptor activity"/>
    <property type="evidence" value="ECO:0007669"/>
    <property type="project" value="InterPro"/>
</dbReference>
<evidence type="ECO:0000313" key="9">
    <source>
        <dbReference type="EMBL" id="KAA0158640.1"/>
    </source>
</evidence>
<dbReference type="GO" id="GO:0006606">
    <property type="term" value="P:protein import into nucleus"/>
    <property type="evidence" value="ECO:0007669"/>
    <property type="project" value="InterPro"/>
</dbReference>
<feature type="compositionally biased region" description="Gly residues" evidence="7">
    <location>
        <begin position="531"/>
        <end position="550"/>
    </location>
</feature>
<accession>A0A5A8D300</accession>
<comment type="similarity">
    <text evidence="1 5">Belongs to the importin alpha family.</text>
</comment>
<dbReference type="InterPro" id="IPR002652">
    <property type="entry name" value="Importin-a_IBB"/>
</dbReference>
<evidence type="ECO:0000313" key="12">
    <source>
        <dbReference type="Proteomes" id="UP000325113"/>
    </source>
</evidence>
<dbReference type="InterPro" id="IPR000225">
    <property type="entry name" value="Armadillo"/>
</dbReference>
<organism evidence="9 12">
    <name type="scientific">Cafeteria roenbergensis</name>
    <name type="common">Marine flagellate</name>
    <dbReference type="NCBI Taxonomy" id="33653"/>
    <lineage>
        <taxon>Eukaryota</taxon>
        <taxon>Sar</taxon>
        <taxon>Stramenopiles</taxon>
        <taxon>Bigyra</taxon>
        <taxon>Opalozoa</taxon>
        <taxon>Bicosoecida</taxon>
        <taxon>Cafeteriaceae</taxon>
        <taxon>Cafeteria</taxon>
    </lineage>
</organism>
<feature type="compositionally biased region" description="Low complexity" evidence="7">
    <location>
        <begin position="551"/>
        <end position="565"/>
    </location>
</feature>
<dbReference type="PROSITE" id="PS51214">
    <property type="entry name" value="IBB"/>
    <property type="match status" value="1"/>
</dbReference>
<evidence type="ECO:0000256" key="7">
    <source>
        <dbReference type="SAM" id="MobiDB-lite"/>
    </source>
</evidence>
<dbReference type="Proteomes" id="UP000324907">
    <property type="component" value="Unassembled WGS sequence"/>
</dbReference>
<dbReference type="PANTHER" id="PTHR23316">
    <property type="entry name" value="IMPORTIN ALPHA"/>
    <property type="match status" value="1"/>
</dbReference>
<evidence type="ECO:0000259" key="8">
    <source>
        <dbReference type="PROSITE" id="PS51214"/>
    </source>
</evidence>
<dbReference type="PROSITE" id="PS50176">
    <property type="entry name" value="ARM_REPEAT"/>
    <property type="match status" value="2"/>
</dbReference>
<keyword evidence="4 5" id="KW-0653">Protein transport</keyword>
<evidence type="ECO:0000313" key="10">
    <source>
        <dbReference type="EMBL" id="KAA0171860.1"/>
    </source>
</evidence>
<feature type="domain" description="IBB" evidence="8">
    <location>
        <begin position="1"/>
        <end position="53"/>
    </location>
</feature>
<dbReference type="SMART" id="SM00185">
    <property type="entry name" value="ARM"/>
    <property type="match status" value="8"/>
</dbReference>
<evidence type="ECO:0000256" key="3">
    <source>
        <dbReference type="ARBA" id="ARBA00022737"/>
    </source>
</evidence>
<dbReference type="InterPro" id="IPR016024">
    <property type="entry name" value="ARM-type_fold"/>
</dbReference>
<dbReference type="SUPFAM" id="SSF48371">
    <property type="entry name" value="ARM repeat"/>
    <property type="match status" value="1"/>
</dbReference>
<dbReference type="Pfam" id="PF00514">
    <property type="entry name" value="Arm"/>
    <property type="match status" value="4"/>
</dbReference>
<proteinExistence type="inferred from homology"/>
<dbReference type="Pfam" id="PF01749">
    <property type="entry name" value="IBB"/>
    <property type="match status" value="1"/>
</dbReference>
<gene>
    <name evidence="10" type="ORF">FNF28_00495</name>
    <name evidence="9" type="ORF">FNF31_05287</name>
</gene>
<name>A0A5A8D300_CAFRO</name>
<dbReference type="GO" id="GO:0005737">
    <property type="term" value="C:cytoplasm"/>
    <property type="evidence" value="ECO:0007669"/>
    <property type="project" value="InterPro"/>
</dbReference>
<keyword evidence="3" id="KW-0677">Repeat</keyword>
<evidence type="ECO:0000313" key="11">
    <source>
        <dbReference type="Proteomes" id="UP000324907"/>
    </source>
</evidence>
<evidence type="ECO:0000256" key="1">
    <source>
        <dbReference type="ARBA" id="ARBA00010394"/>
    </source>
</evidence>
<keyword evidence="2 5" id="KW-0813">Transport</keyword>
<feature type="region of interest" description="Disordered" evidence="7">
    <location>
        <begin position="515"/>
        <end position="573"/>
    </location>
</feature>
<sequence length="573" mass="60493">MADLSGRLTGFHKGIDSSVARRSREDAAVQLRKARVVERMNKRRAAAVDPAAAGTAEAAASAAEDATFTSGMLTPRAGMSATEQHTVVTQCVAGLRSGDDRHALAGVVNLRRLLSIEVHPPIDMVISAGAMSFLIAMLKRVDHPKLQFEATWCLTNIASGTAAHTELVITSGAPELLVQMLGSREVNVREQAVWALGNIAGDSPKTRDFVMSIGGMLPILNLLRPELSPSQSMLRNVAWCISNFCRGKPRPHLDTLQPCLASLTYIIGSMSDTEVLTDACWALSYLSDGGNERVQAVLERGLLPRIIELLSHPKTSVRTPALRCIGNVITGDDDQTEAAVAAGCLPKLLHLVEDMTRPSICKEAMWAISNIAAGTPEQVGQLITKGFFPVVIEACATARAEVRKEAAWTISNAVTGGTADQLRQLIAQGIVSAIGSLLAFADTRVAKIALETLENLLRRVSELDTTGESDAALRDVIDEAGIVEMLADLGNSGDETIHNRCMRILTDFFPDELEDEDDDEFPGAAGMPYGAPGGYGGPHGPGGPGAGGNPFGSAGAGAANPFASMGHKGFGSS</sequence>
<protein>
    <recommendedName>
        <fullName evidence="5">Importin subunit alpha</fullName>
    </recommendedName>
</protein>
<evidence type="ECO:0000256" key="6">
    <source>
        <dbReference type="PROSITE-ProRule" id="PRU00259"/>
    </source>
</evidence>
<dbReference type="InterPro" id="IPR036975">
    <property type="entry name" value="Importin-a_IBB_sf"/>
</dbReference>
<dbReference type="PIRSF" id="PIRSF005673">
    <property type="entry name" value="Importin_alpha"/>
    <property type="match status" value="1"/>
</dbReference>
<comment type="caution">
    <text evidence="9">The sequence shown here is derived from an EMBL/GenBank/DDBJ whole genome shotgun (WGS) entry which is preliminary data.</text>
</comment>
<dbReference type="AlphaFoldDB" id="A0A5A8D300"/>
<evidence type="ECO:0000256" key="5">
    <source>
        <dbReference type="PIRNR" id="PIRNR005673"/>
    </source>
</evidence>